<evidence type="ECO:0000313" key="1">
    <source>
        <dbReference type="EMBL" id="ANO50685.1"/>
    </source>
</evidence>
<organism evidence="1 2">
    <name type="scientific">Woeseia oceani</name>
    <dbReference type="NCBI Taxonomy" id="1548547"/>
    <lineage>
        <taxon>Bacteria</taxon>
        <taxon>Pseudomonadati</taxon>
        <taxon>Pseudomonadota</taxon>
        <taxon>Gammaproteobacteria</taxon>
        <taxon>Woeseiales</taxon>
        <taxon>Woeseiaceae</taxon>
        <taxon>Woeseia</taxon>
    </lineage>
</organism>
<evidence type="ECO:0000313" key="2">
    <source>
        <dbReference type="Proteomes" id="UP000092695"/>
    </source>
</evidence>
<protein>
    <recommendedName>
        <fullName evidence="3">DUF4136 domain-containing protein</fullName>
    </recommendedName>
</protein>
<gene>
    <name evidence="1" type="ORF">BA177_05210</name>
</gene>
<dbReference type="AlphaFoldDB" id="A0A193LDS8"/>
<accession>A0A193LDS8</accession>
<keyword evidence="2" id="KW-1185">Reference proteome</keyword>
<proteinExistence type="predicted"/>
<evidence type="ECO:0008006" key="3">
    <source>
        <dbReference type="Google" id="ProtNLM"/>
    </source>
</evidence>
<dbReference type="PROSITE" id="PS51257">
    <property type="entry name" value="PROKAR_LIPOPROTEIN"/>
    <property type="match status" value="1"/>
</dbReference>
<sequence>MAKYRFLIIAVVLAAGCASTELSSYIDPEYVDRSFNSVVVWSDWPEIEGREILETILAEEIRAVTQASVVRSIDVAPPTRQFSSDEIVAVFLGQGINGAITIQLSDSQVLSKGGFNMFGFGTSAVQIGAARINLVDIETGIIAWTGLASVSGNRYATVEMARRSAAKEIASELANLGLLPRVQN</sequence>
<dbReference type="EMBL" id="CP016268">
    <property type="protein sequence ID" value="ANO50685.1"/>
    <property type="molecule type" value="Genomic_DNA"/>
</dbReference>
<name>A0A193LDS8_9GAMM</name>
<dbReference type="KEGG" id="woc:BA177_05210"/>
<reference evidence="1 2" key="1">
    <citation type="submission" date="2016-06" db="EMBL/GenBank/DDBJ databases">
        <title>Complete genome sequence of a deep-branching marine Gamma Proteobacterium Woeseia oceani type strain XK5.</title>
        <authorList>
            <person name="Mu D."/>
            <person name="Du Z."/>
        </authorList>
    </citation>
    <scope>NUCLEOTIDE SEQUENCE [LARGE SCALE GENOMIC DNA]</scope>
    <source>
        <strain evidence="1 2">XK5</strain>
    </source>
</reference>
<dbReference type="RefSeq" id="WP_068613773.1">
    <property type="nucleotide sequence ID" value="NZ_CP016268.1"/>
</dbReference>
<dbReference type="OrthoDB" id="6315716at2"/>
<dbReference type="Proteomes" id="UP000092695">
    <property type="component" value="Chromosome"/>
</dbReference>
<dbReference type="STRING" id="1548547.BA177_05210"/>